<evidence type="ECO:0000256" key="2">
    <source>
        <dbReference type="SAM" id="MobiDB-lite"/>
    </source>
</evidence>
<dbReference type="Proteomes" id="UP000663923">
    <property type="component" value="Chromosome"/>
</dbReference>
<accession>A0ABX7T3J1</accession>
<feature type="compositionally biased region" description="Basic and acidic residues" evidence="2">
    <location>
        <begin position="142"/>
        <end position="151"/>
    </location>
</feature>
<evidence type="ECO:0000256" key="1">
    <source>
        <dbReference type="SAM" id="Coils"/>
    </source>
</evidence>
<feature type="compositionally biased region" description="Basic and acidic residues" evidence="2">
    <location>
        <begin position="125"/>
        <end position="134"/>
    </location>
</feature>
<sequence length="151" mass="17249">MPELDFISLQKIGALRRRRSERKLKEAKAALIEAETARNLAAQNLEDHQKQMLAAQQHSYANPALEQAWIWQEISEQKQQEAAVHHDAMCDSEQQCESGLKQAAQALLKAQVKLDGLQNLRRMQQKAEERKAEDNLAEEIQDGSRHRPETS</sequence>
<name>A0ABX7T3J1_9SPHN</name>
<dbReference type="EMBL" id="CP071794">
    <property type="protein sequence ID" value="QTD56139.1"/>
    <property type="molecule type" value="Genomic_DNA"/>
</dbReference>
<feature type="coiled-coil region" evidence="1">
    <location>
        <begin position="17"/>
        <end position="51"/>
    </location>
</feature>
<keyword evidence="4" id="KW-1185">Reference proteome</keyword>
<keyword evidence="1" id="KW-0175">Coiled coil</keyword>
<protein>
    <recommendedName>
        <fullName evidence="5">Flagellar FliJ protein</fullName>
    </recommendedName>
</protein>
<proteinExistence type="predicted"/>
<evidence type="ECO:0008006" key="5">
    <source>
        <dbReference type="Google" id="ProtNLM"/>
    </source>
</evidence>
<reference evidence="3 4" key="1">
    <citation type="submission" date="2021-03" db="EMBL/GenBank/DDBJ databases">
        <title>Complete genome of Parasphingorhabdus_sp.JHSY0214.</title>
        <authorList>
            <person name="Yoo J.H."/>
            <person name="Bae J.W."/>
        </authorList>
    </citation>
    <scope>NUCLEOTIDE SEQUENCE [LARGE SCALE GENOMIC DNA]</scope>
    <source>
        <strain evidence="3 4">JHSY0214</strain>
    </source>
</reference>
<evidence type="ECO:0000313" key="4">
    <source>
        <dbReference type="Proteomes" id="UP000663923"/>
    </source>
</evidence>
<dbReference type="RefSeq" id="WP_207987961.1">
    <property type="nucleotide sequence ID" value="NZ_CP071794.1"/>
</dbReference>
<gene>
    <name evidence="3" type="ORF">J4G78_00585</name>
</gene>
<evidence type="ECO:0000313" key="3">
    <source>
        <dbReference type="EMBL" id="QTD56139.1"/>
    </source>
</evidence>
<organism evidence="3 4">
    <name type="scientific">Parasphingorhabdus cellanae</name>
    <dbReference type="NCBI Taxonomy" id="2806553"/>
    <lineage>
        <taxon>Bacteria</taxon>
        <taxon>Pseudomonadati</taxon>
        <taxon>Pseudomonadota</taxon>
        <taxon>Alphaproteobacteria</taxon>
        <taxon>Sphingomonadales</taxon>
        <taxon>Sphingomonadaceae</taxon>
        <taxon>Parasphingorhabdus</taxon>
    </lineage>
</organism>
<feature type="region of interest" description="Disordered" evidence="2">
    <location>
        <begin position="123"/>
        <end position="151"/>
    </location>
</feature>